<gene>
    <name evidence="2" type="ORF">M430DRAFT_36393</name>
</gene>
<keyword evidence="1" id="KW-1133">Transmembrane helix</keyword>
<name>A0A2T3AXE9_AMORE</name>
<proteinExistence type="predicted"/>
<keyword evidence="1" id="KW-0472">Membrane</keyword>
<dbReference type="InParanoid" id="A0A2T3AXE9"/>
<evidence type="ECO:0000256" key="1">
    <source>
        <dbReference type="SAM" id="Phobius"/>
    </source>
</evidence>
<sequence>MGMGHPHLNQSLSSLSLVRLLFSVPIPVLLFDLALLYPTLTVIFTPQSWQAPPP</sequence>
<dbReference type="Proteomes" id="UP000241818">
    <property type="component" value="Unassembled WGS sequence"/>
</dbReference>
<dbReference type="RefSeq" id="XP_024719346.1">
    <property type="nucleotide sequence ID" value="XM_024866923.1"/>
</dbReference>
<keyword evidence="3" id="KW-1185">Reference proteome</keyword>
<dbReference type="AlphaFoldDB" id="A0A2T3AXE9"/>
<dbReference type="EMBL" id="KZ679014">
    <property type="protein sequence ID" value="PSS13355.1"/>
    <property type="molecule type" value="Genomic_DNA"/>
</dbReference>
<reference evidence="2 3" key="1">
    <citation type="journal article" date="2018" name="New Phytol.">
        <title>Comparative genomics and transcriptomics depict ericoid mycorrhizal fungi as versatile saprotrophs and plant mutualists.</title>
        <authorList>
            <person name="Martino E."/>
            <person name="Morin E."/>
            <person name="Grelet G.A."/>
            <person name="Kuo A."/>
            <person name="Kohler A."/>
            <person name="Daghino S."/>
            <person name="Barry K.W."/>
            <person name="Cichocki N."/>
            <person name="Clum A."/>
            <person name="Dockter R.B."/>
            <person name="Hainaut M."/>
            <person name="Kuo R.C."/>
            <person name="LaButti K."/>
            <person name="Lindahl B.D."/>
            <person name="Lindquist E.A."/>
            <person name="Lipzen A."/>
            <person name="Khouja H.R."/>
            <person name="Magnuson J."/>
            <person name="Murat C."/>
            <person name="Ohm R.A."/>
            <person name="Singer S.W."/>
            <person name="Spatafora J.W."/>
            <person name="Wang M."/>
            <person name="Veneault-Fourrey C."/>
            <person name="Henrissat B."/>
            <person name="Grigoriev I.V."/>
            <person name="Martin F.M."/>
            <person name="Perotto S."/>
        </authorList>
    </citation>
    <scope>NUCLEOTIDE SEQUENCE [LARGE SCALE GENOMIC DNA]</scope>
    <source>
        <strain evidence="2 3">ATCC 22711</strain>
    </source>
</reference>
<accession>A0A2T3AXE9</accession>
<feature type="transmembrane region" description="Helical" evidence="1">
    <location>
        <begin position="20"/>
        <end position="44"/>
    </location>
</feature>
<organism evidence="2 3">
    <name type="scientific">Amorphotheca resinae ATCC 22711</name>
    <dbReference type="NCBI Taxonomy" id="857342"/>
    <lineage>
        <taxon>Eukaryota</taxon>
        <taxon>Fungi</taxon>
        <taxon>Dikarya</taxon>
        <taxon>Ascomycota</taxon>
        <taxon>Pezizomycotina</taxon>
        <taxon>Leotiomycetes</taxon>
        <taxon>Helotiales</taxon>
        <taxon>Amorphothecaceae</taxon>
        <taxon>Amorphotheca</taxon>
    </lineage>
</organism>
<keyword evidence="1" id="KW-0812">Transmembrane</keyword>
<evidence type="ECO:0000313" key="3">
    <source>
        <dbReference type="Proteomes" id="UP000241818"/>
    </source>
</evidence>
<evidence type="ECO:0000313" key="2">
    <source>
        <dbReference type="EMBL" id="PSS13355.1"/>
    </source>
</evidence>
<protein>
    <submittedName>
        <fullName evidence="2">Uncharacterized protein</fullName>
    </submittedName>
</protein>
<dbReference type="GeneID" id="36575004"/>